<sequence length="298" mass="31370">MTRTTGAAVRLNYRSTRGRRGVGRSTRCEASRGDTKRRSDAHSARRRDAIVGVGLASVIAVRDEASATPMVFRVPSSECQTIAHALSMARDGDVVQLAAGETYEERVVVDVDGVTIEAVGEGRALVRHVTTRPYESAIEIRGLKVIVRGIDAEHSSKSVANNYGIFVVEGANATFEKCDVRSSTGSGFGVEGAQVELVECSARGCATHGFVGLGDSSGLPGTGVANISRCSFEDNAQDGLLIRGGAVINMSKSRVIGNGRYGVELIDCEGELSGNDFARNAKGATIATNGAERFVKIS</sequence>
<dbReference type="SUPFAM" id="SSF51126">
    <property type="entry name" value="Pectin lyase-like"/>
    <property type="match status" value="1"/>
</dbReference>
<dbReference type="InterPro" id="IPR006626">
    <property type="entry name" value="PbH1"/>
</dbReference>
<feature type="region of interest" description="Disordered" evidence="1">
    <location>
        <begin position="1"/>
        <end position="45"/>
    </location>
</feature>
<proteinExistence type="predicted"/>
<keyword evidence="4" id="KW-1185">Reference proteome</keyword>
<dbReference type="InterPro" id="IPR039448">
    <property type="entry name" value="Beta_helix"/>
</dbReference>
<dbReference type="Proteomes" id="UP000009170">
    <property type="component" value="Unassembled WGS sequence"/>
</dbReference>
<gene>
    <name evidence="3" type="ORF">OT_ostta02g03650</name>
</gene>
<dbReference type="GeneID" id="9836778"/>
<organism evidence="3 4">
    <name type="scientific">Ostreococcus tauri</name>
    <name type="common">Marine green alga</name>
    <dbReference type="NCBI Taxonomy" id="70448"/>
    <lineage>
        <taxon>Eukaryota</taxon>
        <taxon>Viridiplantae</taxon>
        <taxon>Chlorophyta</taxon>
        <taxon>Mamiellophyceae</taxon>
        <taxon>Mamiellales</taxon>
        <taxon>Bathycoccaceae</taxon>
        <taxon>Ostreococcus</taxon>
    </lineage>
</organism>
<dbReference type="KEGG" id="ota:OT_ostta02g03650"/>
<dbReference type="InterPro" id="IPR011050">
    <property type="entry name" value="Pectin_lyase_fold/virulence"/>
</dbReference>
<dbReference type="InParanoid" id="A0A090MC31"/>
<name>A0A090MC31_OSTTA</name>
<dbReference type="InterPro" id="IPR012334">
    <property type="entry name" value="Pectin_lyas_fold"/>
</dbReference>
<evidence type="ECO:0000313" key="3">
    <source>
        <dbReference type="EMBL" id="CEG01134.1"/>
    </source>
</evidence>
<dbReference type="Pfam" id="PF13229">
    <property type="entry name" value="Beta_helix"/>
    <property type="match status" value="1"/>
</dbReference>
<dbReference type="OrthoDB" id="427974at2759"/>
<dbReference type="EMBL" id="CAID01000002">
    <property type="protein sequence ID" value="CEG01134.1"/>
    <property type="molecule type" value="Genomic_DNA"/>
</dbReference>
<reference evidence="4" key="1">
    <citation type="journal article" date="2006" name="Proc. Natl. Acad. Sci. U.S.A.">
        <title>Genome analysis of the smallest free-living eukaryote Ostreococcus tauri unveils many unique features.</title>
        <authorList>
            <person name="Derelle E."/>
            <person name="Ferraz C."/>
            <person name="Rombauts S."/>
            <person name="Rouze P."/>
            <person name="Worden A.Z."/>
            <person name="Robbens S."/>
            <person name="Partensky F."/>
            <person name="Degroeve S."/>
            <person name="Echeynie S."/>
            <person name="Cooke R."/>
            <person name="Saeys Y."/>
            <person name="Wuyts J."/>
            <person name="Jabbari K."/>
            <person name="Bowler C."/>
            <person name="Panaud O."/>
            <person name="Piegu B."/>
            <person name="Ball S.G."/>
            <person name="Ral J.-P."/>
            <person name="Bouget F.-Y."/>
            <person name="Piganeau G."/>
            <person name="De Baets B."/>
            <person name="Picard A."/>
            <person name="Delseny M."/>
            <person name="Demaille J."/>
            <person name="Van de Peer Y."/>
            <person name="Moreau H."/>
        </authorList>
    </citation>
    <scope>NUCLEOTIDE SEQUENCE [LARGE SCALE GENOMIC DNA]</scope>
    <source>
        <strain evidence="4">OTTH 0595 / CCAP 157/2 / RCC745</strain>
    </source>
</reference>
<dbReference type="RefSeq" id="XP_003075206.2">
    <property type="nucleotide sequence ID" value="XM_003075158.2"/>
</dbReference>
<feature type="compositionally biased region" description="Basic and acidic residues" evidence="1">
    <location>
        <begin position="26"/>
        <end position="45"/>
    </location>
</feature>
<comment type="caution">
    <text evidence="3">The sequence shown here is derived from an EMBL/GenBank/DDBJ whole genome shotgun (WGS) entry which is preliminary data.</text>
</comment>
<feature type="domain" description="Right handed beta helix" evidence="2">
    <location>
        <begin position="221"/>
        <end position="291"/>
    </location>
</feature>
<evidence type="ECO:0000259" key="2">
    <source>
        <dbReference type="Pfam" id="PF13229"/>
    </source>
</evidence>
<dbReference type="SMART" id="SM00710">
    <property type="entry name" value="PbH1"/>
    <property type="match status" value="4"/>
</dbReference>
<dbReference type="AlphaFoldDB" id="A0A090MC31"/>
<dbReference type="Gene3D" id="2.160.20.10">
    <property type="entry name" value="Single-stranded right-handed beta-helix, Pectin lyase-like"/>
    <property type="match status" value="1"/>
</dbReference>
<evidence type="ECO:0000313" key="4">
    <source>
        <dbReference type="Proteomes" id="UP000009170"/>
    </source>
</evidence>
<protein>
    <submittedName>
        <fullName evidence="3">Parallel beta-helix repeat</fullName>
    </submittedName>
</protein>
<reference evidence="3 4" key="2">
    <citation type="journal article" date="2014" name="BMC Genomics">
        <title>An improved genome of the model marine alga Ostreococcus tauri unfolds by assessing Illumina de novo assemblies.</title>
        <authorList>
            <person name="Blanc-Mathieu R."/>
            <person name="Verhelst B."/>
            <person name="Derelle E."/>
            <person name="Rombauts S."/>
            <person name="Bouget F.Y."/>
            <person name="Carre I."/>
            <person name="Chateau A."/>
            <person name="Eyre-Walker A."/>
            <person name="Grimsley N."/>
            <person name="Moreau H."/>
            <person name="Piegu B."/>
            <person name="Rivals E."/>
            <person name="Schackwitz W."/>
            <person name="Van de Peer Y."/>
            <person name="Piganeau G."/>
        </authorList>
    </citation>
    <scope>NUCLEOTIDE SEQUENCE [LARGE SCALE GENOMIC DNA]</scope>
    <source>
        <strain evidence="4">OTTH 0595 / CCAP 157/2 / RCC745</strain>
    </source>
</reference>
<dbReference type="STRING" id="70448.A0A090MC31"/>
<evidence type="ECO:0000256" key="1">
    <source>
        <dbReference type="SAM" id="MobiDB-lite"/>
    </source>
</evidence>
<accession>A0A090MC31</accession>